<reference evidence="5 6" key="1">
    <citation type="submission" date="2007-03" db="EMBL/GenBank/DDBJ databases">
        <authorList>
            <person name="Stal L."/>
            <person name="Ferriera S."/>
            <person name="Johnson J."/>
            <person name="Kravitz S."/>
            <person name="Beeson K."/>
            <person name="Sutton G."/>
            <person name="Rogers Y.-H."/>
            <person name="Friedman R."/>
            <person name="Frazier M."/>
            <person name="Venter J.C."/>
        </authorList>
    </citation>
    <scope>NUCLEOTIDE SEQUENCE [LARGE SCALE GENOMIC DNA]</scope>
    <source>
        <strain evidence="5 6">CCY0110</strain>
    </source>
</reference>
<protein>
    <recommendedName>
        <fullName evidence="4">Solute-binding protein family 3/N-terminal domain-containing protein</fullName>
    </recommendedName>
</protein>
<dbReference type="Gene3D" id="3.40.50.1820">
    <property type="entry name" value="alpha/beta hydrolase"/>
    <property type="match status" value="1"/>
</dbReference>
<comment type="caution">
    <text evidence="5">The sequence shown here is derived from an EMBL/GenBank/DDBJ whole genome shotgun (WGS) entry which is preliminary data.</text>
</comment>
<dbReference type="Gene3D" id="3.40.190.10">
    <property type="entry name" value="Periplasmic binding protein-like II"/>
    <property type="match status" value="2"/>
</dbReference>
<dbReference type="Pfam" id="PF07176">
    <property type="entry name" value="DUF1400"/>
    <property type="match status" value="1"/>
</dbReference>
<dbReference type="GO" id="GO:0006865">
    <property type="term" value="P:amino acid transport"/>
    <property type="evidence" value="ECO:0007669"/>
    <property type="project" value="TreeGrafter"/>
</dbReference>
<accession>A3IJZ3</accession>
<dbReference type="InterPro" id="IPR051455">
    <property type="entry name" value="Bact_solute-bind_prot3"/>
</dbReference>
<evidence type="ECO:0000259" key="4">
    <source>
        <dbReference type="SMART" id="SM00062"/>
    </source>
</evidence>
<dbReference type="GO" id="GO:0030288">
    <property type="term" value="C:outer membrane-bounded periplasmic space"/>
    <property type="evidence" value="ECO:0007669"/>
    <property type="project" value="TreeGrafter"/>
</dbReference>
<proteinExistence type="inferred from homology"/>
<dbReference type="eggNOG" id="COG4188">
    <property type="taxonomic scope" value="Bacteria"/>
</dbReference>
<evidence type="ECO:0000256" key="2">
    <source>
        <dbReference type="ARBA" id="ARBA00022448"/>
    </source>
</evidence>
<evidence type="ECO:0000256" key="3">
    <source>
        <dbReference type="ARBA" id="ARBA00022729"/>
    </source>
</evidence>
<dbReference type="PANTHER" id="PTHR30085">
    <property type="entry name" value="AMINO ACID ABC TRANSPORTER PERMEASE"/>
    <property type="match status" value="1"/>
</dbReference>
<evidence type="ECO:0000313" key="5">
    <source>
        <dbReference type="EMBL" id="EAZ92982.1"/>
    </source>
</evidence>
<gene>
    <name evidence="5" type="ORF">CY0110_02899</name>
</gene>
<dbReference type="Proteomes" id="UP000003781">
    <property type="component" value="Unassembled WGS sequence"/>
</dbReference>
<dbReference type="PANTHER" id="PTHR30085:SF6">
    <property type="entry name" value="ABC TRANSPORTER GLUTAMINE-BINDING PROTEIN GLNH"/>
    <property type="match status" value="1"/>
</dbReference>
<dbReference type="eggNOG" id="COG0834">
    <property type="taxonomic scope" value="Bacteria"/>
</dbReference>
<dbReference type="SUPFAM" id="SSF53474">
    <property type="entry name" value="alpha/beta-Hydrolases"/>
    <property type="match status" value="1"/>
</dbReference>
<dbReference type="GO" id="GO:0005576">
    <property type="term" value="C:extracellular region"/>
    <property type="evidence" value="ECO:0007669"/>
    <property type="project" value="TreeGrafter"/>
</dbReference>
<dbReference type="SMART" id="SM00062">
    <property type="entry name" value="PBPb"/>
    <property type="match status" value="1"/>
</dbReference>
<dbReference type="Pfam" id="PF00497">
    <property type="entry name" value="SBP_bac_3"/>
    <property type="match status" value="1"/>
</dbReference>
<organism evidence="5 6">
    <name type="scientific">Crocosphaera chwakensis CCY0110</name>
    <dbReference type="NCBI Taxonomy" id="391612"/>
    <lineage>
        <taxon>Bacteria</taxon>
        <taxon>Bacillati</taxon>
        <taxon>Cyanobacteriota</taxon>
        <taxon>Cyanophyceae</taxon>
        <taxon>Oscillatoriophycideae</taxon>
        <taxon>Chroococcales</taxon>
        <taxon>Aphanothecaceae</taxon>
        <taxon>Crocosphaera</taxon>
        <taxon>Crocosphaera chwakensis</taxon>
    </lineage>
</organism>
<dbReference type="InterPro" id="IPR001638">
    <property type="entry name" value="Solute-binding_3/MltF_N"/>
</dbReference>
<sequence length="829" mass="92385">MNLKKAIQSLLFSVTFLMLLGQGKPMLGAERVVFNLSVLGDFTVSLDSLEEFEKTGEISPDLAKYTNYLDEATLTQFRGLLQKRFPISPVVVSHLTKVGIGKTLLKRVGDLVQMEGNTNGFYALRSSLVLSAADPEGVGIINVLRRFPRQDVRLETDSILELFQTFTALFDYTKTSINAIAQQANQEAAAEKFSNLDQLTDLRNPGQFQFQKKIITFEIAKIRQTNQGLATHYPLEVDFYLPQGKETPSPLVIISHGFGSYQGNYSIAEHLASYGFAVAVPRHIGSDLSYREDFLQGEVRVVLSPSEFVSRPLDIKNLLDELETLAKNNTSWVAGIDLDKVGVLGHSLGGSTAYSLAGANINHQRLAQDCEQKNPLLNSSLFLQCRGSYLPQQNYNLGDERVKAIALAHPLGSSLFGPEEIQKIDIPTLIVGGSQDLVTPVMIEQVHPFIWLNTPKKHLSVMVPGTHFSSTLESDTEGVEGMPKFLIGDNSNLGTAYLKGVSVAFFEAYLNQDDNYLPYLSASYNQQISEEKLTLQTVQSLTPEQLEQAYSETPPVAIIPPLLQQQPTVTVSGSIMERIATTGVLKVALRGDAPPFGYINNEGEWAGYCADVIHELGEYLQENYDIPTEIEVVQLASNLDNRFELVKEKQAYLECGPNTIQNDLSEVSFSNFFFLTGTQFLIKPNNLGKINPFQSLTDVNIGVLENTTTEQFITDKYPRANRERFDASYGRISGIEALKKEQIDVLASDRILLLGEMKRQSLSQENYQLIPPKPLTCEYYGLILPNDDPQWKTVINEFIASEAEAEIWNQWFKSEVSYVLSDLDDCINR</sequence>
<evidence type="ECO:0000313" key="6">
    <source>
        <dbReference type="Proteomes" id="UP000003781"/>
    </source>
</evidence>
<dbReference type="InterPro" id="IPR010802">
    <property type="entry name" value="DUF1400"/>
</dbReference>
<evidence type="ECO:0000256" key="1">
    <source>
        <dbReference type="ARBA" id="ARBA00010333"/>
    </source>
</evidence>
<keyword evidence="6" id="KW-1185">Reference proteome</keyword>
<comment type="similarity">
    <text evidence="1">Belongs to the bacterial solute-binding protein 3 family.</text>
</comment>
<dbReference type="AlphaFoldDB" id="A3IJZ3"/>
<dbReference type="InterPro" id="IPR029058">
    <property type="entry name" value="AB_hydrolase_fold"/>
</dbReference>
<keyword evidence="2" id="KW-0813">Transport</keyword>
<dbReference type="RefSeq" id="WP_008273650.1">
    <property type="nucleotide sequence ID" value="NZ_AAXW01000003.1"/>
</dbReference>
<dbReference type="OrthoDB" id="422423at2"/>
<name>A3IJZ3_9CHRO</name>
<dbReference type="EMBL" id="AAXW01000003">
    <property type="protein sequence ID" value="EAZ92982.1"/>
    <property type="molecule type" value="Genomic_DNA"/>
</dbReference>
<dbReference type="SUPFAM" id="SSF53850">
    <property type="entry name" value="Periplasmic binding protein-like II"/>
    <property type="match status" value="1"/>
</dbReference>
<keyword evidence="3" id="KW-0732">Signal</keyword>
<feature type="domain" description="Solute-binding protein family 3/N-terminal" evidence="4">
    <location>
        <begin position="584"/>
        <end position="815"/>
    </location>
</feature>